<name>A0A1L7WIC6_9HELO</name>
<keyword evidence="1" id="KW-0472">Membrane</keyword>
<keyword evidence="3" id="KW-1185">Reference proteome</keyword>
<sequence>MEETILLRGHVSQDSSRDNELEGSLLSPNSYTEVKLDDTHISHQFTLRWQYRLIFFVIITILVVFGGGSILTRFTSPPHPPAPFTDLGRCGETPDAARANGCVFDLMMSGWVHPPCYDKELSDKFLSENNWTFYREREAINVIPEEEARLGNYKQIYTLGNFHYQHCGYIWAKQMQAATRFPLVLDSASRSVEHTEHCIQRVGDPNVTQVPKSTGTKITMSSWKIRCMIGHGYVP</sequence>
<dbReference type="OrthoDB" id="3501153at2759"/>
<evidence type="ECO:0000313" key="2">
    <source>
        <dbReference type="EMBL" id="CZR52521.1"/>
    </source>
</evidence>
<keyword evidence="1" id="KW-0812">Transmembrane</keyword>
<gene>
    <name evidence="2" type="ORF">PAC_02398</name>
</gene>
<evidence type="ECO:0000313" key="3">
    <source>
        <dbReference type="Proteomes" id="UP000184330"/>
    </source>
</evidence>
<accession>A0A1L7WIC6</accession>
<dbReference type="AlphaFoldDB" id="A0A1L7WIC6"/>
<dbReference type="PANTHER" id="PTHR35896">
    <property type="entry name" value="IG-LIKE DOMAIN-CONTAINING PROTEIN"/>
    <property type="match status" value="1"/>
</dbReference>
<reference evidence="2 3" key="1">
    <citation type="submission" date="2016-03" db="EMBL/GenBank/DDBJ databases">
        <authorList>
            <person name="Ploux O."/>
        </authorList>
    </citation>
    <scope>NUCLEOTIDE SEQUENCE [LARGE SCALE GENOMIC DNA]</scope>
    <source>
        <strain evidence="2 3">UAMH 11012</strain>
    </source>
</reference>
<proteinExistence type="predicted"/>
<organism evidence="2 3">
    <name type="scientific">Phialocephala subalpina</name>
    <dbReference type="NCBI Taxonomy" id="576137"/>
    <lineage>
        <taxon>Eukaryota</taxon>
        <taxon>Fungi</taxon>
        <taxon>Dikarya</taxon>
        <taxon>Ascomycota</taxon>
        <taxon>Pezizomycotina</taxon>
        <taxon>Leotiomycetes</taxon>
        <taxon>Helotiales</taxon>
        <taxon>Mollisiaceae</taxon>
        <taxon>Phialocephala</taxon>
        <taxon>Phialocephala fortinii species complex</taxon>
    </lineage>
</organism>
<dbReference type="EMBL" id="FJOG01000003">
    <property type="protein sequence ID" value="CZR52521.1"/>
    <property type="molecule type" value="Genomic_DNA"/>
</dbReference>
<keyword evidence="1" id="KW-1133">Transmembrane helix</keyword>
<feature type="transmembrane region" description="Helical" evidence="1">
    <location>
        <begin position="53"/>
        <end position="71"/>
    </location>
</feature>
<dbReference type="InterPro" id="IPR053008">
    <property type="entry name" value="Phomopsin_biosynth_assoc"/>
</dbReference>
<protein>
    <submittedName>
        <fullName evidence="2">Uncharacterized protein</fullName>
    </submittedName>
</protein>
<dbReference type="PANTHER" id="PTHR35896:SF3">
    <property type="entry name" value="MAJOR FACILITATOR SUPERFAMILY TRANSPORTER"/>
    <property type="match status" value="1"/>
</dbReference>
<dbReference type="Proteomes" id="UP000184330">
    <property type="component" value="Unassembled WGS sequence"/>
</dbReference>
<dbReference type="STRING" id="576137.A0A1L7WIC6"/>
<evidence type="ECO:0000256" key="1">
    <source>
        <dbReference type="SAM" id="Phobius"/>
    </source>
</evidence>